<protein>
    <submittedName>
        <fullName evidence="2">STAS-like domain-containing protein</fullName>
    </submittedName>
</protein>
<organism evidence="2 3">
    <name type="scientific">Oxynema aestuarii AP17</name>
    <dbReference type="NCBI Taxonomy" id="2064643"/>
    <lineage>
        <taxon>Bacteria</taxon>
        <taxon>Bacillati</taxon>
        <taxon>Cyanobacteriota</taxon>
        <taxon>Cyanophyceae</taxon>
        <taxon>Oscillatoriophycideae</taxon>
        <taxon>Oscillatoriales</taxon>
        <taxon>Oscillatoriaceae</taxon>
        <taxon>Oxynema</taxon>
        <taxon>Oxynema aestuarii</taxon>
    </lineage>
</organism>
<sequence length="115" mass="13217">MKIEIRTLLGKNCMTREDGQIVYDRIHAELLAEHSIELDFEGVEIFASPFFNFAIGQLLKDIEPDSLNRLLKISNLNPVSKPILKRVIENSKKYYSDSEYRSKVDKVIEEQATSA</sequence>
<reference evidence="2 3" key="1">
    <citation type="submission" date="2020-04" db="EMBL/GenBank/DDBJ databases">
        <authorList>
            <person name="Basu S."/>
            <person name="Maruthanayagam V."/>
            <person name="Chakraborty S."/>
            <person name="Pramanik A."/>
            <person name="Mukherjee J."/>
            <person name="Brink B."/>
        </authorList>
    </citation>
    <scope>NUCLEOTIDE SEQUENCE [LARGE SCALE GENOMIC DNA]</scope>
    <source>
        <strain evidence="2 3">AP17</strain>
    </source>
</reference>
<name>A0A6H1TWE8_9CYAN</name>
<dbReference type="InterPro" id="IPR025474">
    <property type="entry name" value="DUF4325"/>
</dbReference>
<dbReference type="Proteomes" id="UP000500857">
    <property type="component" value="Chromosome"/>
</dbReference>
<dbReference type="RefSeq" id="WP_168568632.1">
    <property type="nucleotide sequence ID" value="NZ_CP051167.1"/>
</dbReference>
<dbReference type="EMBL" id="CP051167">
    <property type="protein sequence ID" value="QIZ70477.1"/>
    <property type="molecule type" value="Genomic_DNA"/>
</dbReference>
<gene>
    <name evidence="2" type="ORF">HCG48_07700</name>
</gene>
<dbReference type="Pfam" id="PF14213">
    <property type="entry name" value="DUF4325"/>
    <property type="match status" value="1"/>
</dbReference>
<keyword evidence="3" id="KW-1185">Reference proteome</keyword>
<dbReference type="AlphaFoldDB" id="A0A6H1TWE8"/>
<accession>A0A6H1TWE8</accession>
<evidence type="ECO:0000259" key="1">
    <source>
        <dbReference type="Pfam" id="PF14213"/>
    </source>
</evidence>
<feature type="domain" description="DUF4325" evidence="1">
    <location>
        <begin position="18"/>
        <end position="80"/>
    </location>
</feature>
<evidence type="ECO:0000313" key="3">
    <source>
        <dbReference type="Proteomes" id="UP000500857"/>
    </source>
</evidence>
<dbReference type="KEGG" id="oxy:HCG48_07700"/>
<proteinExistence type="predicted"/>
<evidence type="ECO:0000313" key="2">
    <source>
        <dbReference type="EMBL" id="QIZ70477.1"/>
    </source>
</evidence>